<dbReference type="PROSITE" id="PS51074">
    <property type="entry name" value="DPH_MB"/>
    <property type="match status" value="1"/>
</dbReference>
<dbReference type="Gene3D" id="1.10.287.110">
    <property type="entry name" value="DnaJ domain"/>
    <property type="match status" value="1"/>
</dbReference>
<dbReference type="AlphaFoldDB" id="A0A8H8QWU6"/>
<dbReference type="SUPFAM" id="SSF46565">
    <property type="entry name" value="Chaperone J-domain"/>
    <property type="match status" value="1"/>
</dbReference>
<dbReference type="RefSeq" id="XP_031003071.1">
    <property type="nucleotide sequence ID" value="XM_031151984.1"/>
</dbReference>
<dbReference type="Pfam" id="PF00226">
    <property type="entry name" value="DnaJ"/>
    <property type="match status" value="1"/>
</dbReference>
<accession>A0A8H8QWU6</accession>
<dbReference type="Gene3D" id="3.10.660.10">
    <property type="entry name" value="DPH Zinc finger"/>
    <property type="match status" value="1"/>
</dbReference>
<evidence type="ECO:0000259" key="7">
    <source>
        <dbReference type="PROSITE" id="PS50076"/>
    </source>
</evidence>
<proteinExistence type="inferred from homology"/>
<protein>
    <recommendedName>
        <fullName evidence="3">Diphthamide biosynthesis protein 4</fullName>
    </recommendedName>
</protein>
<dbReference type="GeneID" id="41987250"/>
<evidence type="ECO:0000256" key="4">
    <source>
        <dbReference type="ARBA" id="ARBA00022723"/>
    </source>
</evidence>
<keyword evidence="10" id="KW-1185">Reference proteome</keyword>
<dbReference type="InterPro" id="IPR007872">
    <property type="entry name" value="DPH_MB_dom"/>
</dbReference>
<name>A0A8H8QWU6_9HELO</name>
<keyword evidence="5" id="KW-0408">Iron</keyword>
<feature type="domain" description="J" evidence="7">
    <location>
        <begin position="389"/>
        <end position="467"/>
    </location>
</feature>
<dbReference type="EMBL" id="QGMH01000137">
    <property type="protein sequence ID" value="TVY24283.1"/>
    <property type="molecule type" value="Genomic_DNA"/>
</dbReference>
<evidence type="ECO:0000256" key="6">
    <source>
        <dbReference type="SAM" id="MobiDB-lite"/>
    </source>
</evidence>
<dbReference type="SUPFAM" id="SSF144217">
    <property type="entry name" value="CSL zinc finger"/>
    <property type="match status" value="1"/>
</dbReference>
<feature type="domain" description="DPH-type MB" evidence="8">
    <location>
        <begin position="488"/>
        <end position="550"/>
    </location>
</feature>
<dbReference type="OrthoDB" id="2013972at2759"/>
<dbReference type="SUPFAM" id="SSF53335">
    <property type="entry name" value="S-adenosyl-L-methionine-dependent methyltransferases"/>
    <property type="match status" value="1"/>
</dbReference>
<dbReference type="InterPro" id="IPR029063">
    <property type="entry name" value="SAM-dependent_MTases_sf"/>
</dbReference>
<evidence type="ECO:0000259" key="8">
    <source>
        <dbReference type="PROSITE" id="PS51074"/>
    </source>
</evidence>
<sequence>MATEDHQKGGSPTSTEPRDDGPTNAASLLSGTSGVSAEESALQHLNVDYNDDGDSAVGGMTVQTSTISVNSSFYNYVEENGRTYHKYKEGKYMMPNDALEIDRLELQHQLWLITLCDELSLVQVKNPQNVLDIGTGTGSWAIEFANRYPSAHVIGCDLSPIQPEYVPSNCHFEIDDAEDEWTYSQKFDLIHGRALVTCFKDPSIVIASAFNSLVPGGYLELQDLILPLRAIDDTLQGTSLDHWLTTTIDAAAMLGTCWKHSGDYVRLLEEAGFVDVVENHFQWPMNTWPKGERMKVLGRYMQENLLRILESLSMAPLTRGAGFTKEKVLELTAEVRKDVVNKSIHAYLPVVVVLKLFACWFLESSTSSAIQKSRGNITASDGSMTNIPTHYEILGLPETIRNDFTIPVQTLRGAYRRALLQNHPDKSQLPPKPTLTSQHTVYSIDQISEAFSILSDGKSRAKYDKELKLQNNSANAAGEKGKQAFRTGVETVDLDDLEFGEAQEEWYRSCRCGDERGFLIKETDLEEAAEDGELNVGCKGCSLWLKVLFGVIEEGIKPVDTGEDTDDLKEAL</sequence>
<dbReference type="PROSITE" id="PS50076">
    <property type="entry name" value="DNAJ_2"/>
    <property type="match status" value="1"/>
</dbReference>
<dbReference type="GO" id="GO:0008168">
    <property type="term" value="F:methyltransferase activity"/>
    <property type="evidence" value="ECO:0007669"/>
    <property type="project" value="TreeGrafter"/>
</dbReference>
<evidence type="ECO:0000256" key="3">
    <source>
        <dbReference type="ARBA" id="ARBA00021797"/>
    </source>
</evidence>
<organism evidence="9 10">
    <name type="scientific">Lachnellula hyalina</name>
    <dbReference type="NCBI Taxonomy" id="1316788"/>
    <lineage>
        <taxon>Eukaryota</taxon>
        <taxon>Fungi</taxon>
        <taxon>Dikarya</taxon>
        <taxon>Ascomycota</taxon>
        <taxon>Pezizomycotina</taxon>
        <taxon>Leotiomycetes</taxon>
        <taxon>Helotiales</taxon>
        <taxon>Lachnaceae</taxon>
        <taxon>Lachnellula</taxon>
    </lineage>
</organism>
<evidence type="ECO:0000256" key="5">
    <source>
        <dbReference type="ARBA" id="ARBA00023004"/>
    </source>
</evidence>
<dbReference type="SMART" id="SM00271">
    <property type="entry name" value="DnaJ"/>
    <property type="match status" value="1"/>
</dbReference>
<comment type="similarity">
    <text evidence="2">Belongs to the DPH4 family.</text>
</comment>
<dbReference type="CDD" id="cd06257">
    <property type="entry name" value="DnaJ"/>
    <property type="match status" value="1"/>
</dbReference>
<dbReference type="PANTHER" id="PTHR43591">
    <property type="entry name" value="METHYLTRANSFERASE"/>
    <property type="match status" value="1"/>
</dbReference>
<dbReference type="InterPro" id="IPR036671">
    <property type="entry name" value="DPH_MB_sf"/>
</dbReference>
<keyword evidence="4" id="KW-0479">Metal-binding</keyword>
<comment type="function">
    <text evidence="1">Required for the first step of diphthamide biosynthesis, the transfer of 3-amino-3-carboxypropyl from S-adenosyl-L-methionine to a histidine residue. Diphthamide is a post-translational modification of histidine which occurs in elongation factor 2.</text>
</comment>
<evidence type="ECO:0000256" key="1">
    <source>
        <dbReference type="ARBA" id="ARBA00003474"/>
    </source>
</evidence>
<dbReference type="Gene3D" id="3.40.50.150">
    <property type="entry name" value="Vaccinia Virus protein VP39"/>
    <property type="match status" value="1"/>
</dbReference>
<evidence type="ECO:0000313" key="10">
    <source>
        <dbReference type="Proteomes" id="UP000431533"/>
    </source>
</evidence>
<evidence type="ECO:0000256" key="2">
    <source>
        <dbReference type="ARBA" id="ARBA00006169"/>
    </source>
</evidence>
<dbReference type="InterPro" id="IPR036869">
    <property type="entry name" value="J_dom_sf"/>
</dbReference>
<dbReference type="CDD" id="cd02440">
    <property type="entry name" value="AdoMet_MTases"/>
    <property type="match status" value="1"/>
</dbReference>
<feature type="region of interest" description="Disordered" evidence="6">
    <location>
        <begin position="1"/>
        <end position="33"/>
    </location>
</feature>
<feature type="compositionally biased region" description="Polar residues" evidence="6">
    <location>
        <begin position="24"/>
        <end position="33"/>
    </location>
</feature>
<reference evidence="9 10" key="1">
    <citation type="submission" date="2018-05" db="EMBL/GenBank/DDBJ databases">
        <title>Genome sequencing and assembly of the regulated plant pathogen Lachnellula willkommii and related sister species for the development of diagnostic species identification markers.</title>
        <authorList>
            <person name="Giroux E."/>
            <person name="Bilodeau G."/>
        </authorList>
    </citation>
    <scope>NUCLEOTIDE SEQUENCE [LARGE SCALE GENOMIC DNA]</scope>
    <source>
        <strain evidence="9 10">CBS 185.66</strain>
    </source>
</reference>
<gene>
    <name evidence="9" type="primary">laeA_0</name>
    <name evidence="9" type="ORF">LHYA1_G007052</name>
</gene>
<dbReference type="Proteomes" id="UP000431533">
    <property type="component" value="Unassembled WGS sequence"/>
</dbReference>
<dbReference type="Pfam" id="PF05207">
    <property type="entry name" value="Zn_ribbon_CSL"/>
    <property type="match status" value="1"/>
</dbReference>
<comment type="caution">
    <text evidence="9">The sequence shown here is derived from an EMBL/GenBank/DDBJ whole genome shotgun (WGS) entry which is preliminary data.</text>
</comment>
<dbReference type="PANTHER" id="PTHR43591:SF102">
    <property type="entry name" value="S-ADENOSYL-L-METHIONINE-DEPENDENT METHYLTRANSFERASE"/>
    <property type="match status" value="1"/>
</dbReference>
<dbReference type="GO" id="GO:0046872">
    <property type="term" value="F:metal ion binding"/>
    <property type="evidence" value="ECO:0007669"/>
    <property type="project" value="UniProtKB-KW"/>
</dbReference>
<dbReference type="InterPro" id="IPR001623">
    <property type="entry name" value="DnaJ_domain"/>
</dbReference>
<evidence type="ECO:0000313" key="9">
    <source>
        <dbReference type="EMBL" id="TVY24283.1"/>
    </source>
</evidence>
<dbReference type="Pfam" id="PF13489">
    <property type="entry name" value="Methyltransf_23"/>
    <property type="match status" value="1"/>
</dbReference>